<comment type="caution">
    <text evidence="5">The sequence shown here is derived from an EMBL/GenBank/DDBJ whole genome shotgun (WGS) entry which is preliminary data.</text>
</comment>
<feature type="transmembrane region" description="Helical" evidence="3">
    <location>
        <begin position="508"/>
        <end position="527"/>
    </location>
</feature>
<dbReference type="Pfam" id="PF10145">
    <property type="entry name" value="PhageMin_Tail"/>
    <property type="match status" value="1"/>
</dbReference>
<dbReference type="EMBL" id="SLUO01000002">
    <property type="protein sequence ID" value="TCL60579.1"/>
    <property type="molecule type" value="Genomic_DNA"/>
</dbReference>
<keyword evidence="1" id="KW-1188">Viral release from host cell</keyword>
<dbReference type="Proteomes" id="UP000295718">
    <property type="component" value="Unassembled WGS sequence"/>
</dbReference>
<keyword evidence="3" id="KW-1133">Transmembrane helix</keyword>
<organism evidence="5 6">
    <name type="scientific">Kineothrix alysoides</name>
    <dbReference type="NCBI Taxonomy" id="1469948"/>
    <lineage>
        <taxon>Bacteria</taxon>
        <taxon>Bacillati</taxon>
        <taxon>Bacillota</taxon>
        <taxon>Clostridia</taxon>
        <taxon>Lachnospirales</taxon>
        <taxon>Lachnospiraceae</taxon>
        <taxon>Kineothrix</taxon>
    </lineage>
</organism>
<name>A0A4R1R524_9FIRM</name>
<evidence type="ECO:0000313" key="5">
    <source>
        <dbReference type="EMBL" id="TCL60579.1"/>
    </source>
</evidence>
<evidence type="ECO:0000313" key="6">
    <source>
        <dbReference type="Proteomes" id="UP000295718"/>
    </source>
</evidence>
<evidence type="ECO:0000256" key="2">
    <source>
        <dbReference type="SAM" id="Coils"/>
    </source>
</evidence>
<evidence type="ECO:0000259" key="4">
    <source>
        <dbReference type="Pfam" id="PF10145"/>
    </source>
</evidence>
<feature type="domain" description="Phage tail tape measure protein" evidence="4">
    <location>
        <begin position="216"/>
        <end position="415"/>
    </location>
</feature>
<sequence length="1071" mass="113409">MVGAIFITWERTRSFFVAKTEVTALASKRIQGITVEIGGDTSKLTAALKDVDRSLSTTQGNLRDVNRLLKLDPGNTELLAQKHKLLAEAIKETKERLATLKTAAEQANQALANGEITQTQYDALQREIIETEEKLKGLESQAGASAVALQKIANVGTTFQNIGGKIEGVGKSLLPLSTAVAGIGVAGIKVASDFEKAMSGVQAITGATGSDFEKLRDTAIDLGASTSFSSGEVAEAMTEMAKAGWSTTQIIDGMAGVLDATAASGENLGSVATIVADAITGFGLSAKDSATVADLMTQAANSGTIGITDLGESYKYIAPMAQSMGLSIQDVTTALSAMSMAGIKGSQAGTSLRTVLANMAKPSKTVAGAMKELDICITNSDGSFQSLNEIVTIMRTKFSGLTDDQKAYYATALAGKEGMSGLLSLLNLTQGEYDALSTSMNTCNGVAGQTASVMQNNLQSKVEQLGGALESLAIKLSEYVIPFLTDLVVKITAAVDAFTNLSPGVQKAVLVIGGMIAVAAPLLIIIGKVISAVGTIMTIVPAIGTAIHAVTAAFGALNAVMLANPIGLIIAAIVALIAIFVLLWNHCDGFREFWINLWEEIKETAVAVWNALKDFFKGIWEAIANIAKGLWEGLKSFFSAIWDGIKAIFETVLNVIKALITARFEFYLMIITTTLTVIKTVVETVWNAIKNVIEVVMAAISNFISSAWEGIKNVVSTVLNAIRSVMEGTWNAIKNVVTSAMDVIKNVIESVWNAIKSVITTIVDSIKETVTTTWNAIKDAVTVVMNAIKDVTVSIWNAIKDAISSAITAIKDVAISAWNTIKDAVVSIMNGIKDTMISIWNAIRDAVSSVLDGIKNAVNLVFNSIVSGISSAMSNVFGAVRNGFNNVKEHILHLASEAWGWGKDIIMGIVDGIKSAIGHVKDAVCNVADTIKSFLHFSVPDEGPLTDYESWMPDFMGGLAKGICDSRGMIQKAVKMVTEDMTIVPSIQAVSMEKMGLENIMEKVPGAMLYTGGVSEKTEDSAGINSRLDAMNRTLSRYLPKMADSKIVLDSGTLVGELSDGLNRQLGKAYL</sequence>
<gene>
    <name evidence="5" type="ORF">EDD76_102277</name>
</gene>
<dbReference type="AlphaFoldDB" id="A0A4R1R524"/>
<dbReference type="STRING" id="1469948.GCA_000732725_00313"/>
<keyword evidence="6" id="KW-1185">Reference proteome</keyword>
<accession>A0A4R1R524</accession>
<reference evidence="5 6" key="1">
    <citation type="submission" date="2019-03" db="EMBL/GenBank/DDBJ databases">
        <title>Genomic Encyclopedia of Type Strains, Phase IV (KMG-IV): sequencing the most valuable type-strain genomes for metagenomic binning, comparative biology and taxonomic classification.</title>
        <authorList>
            <person name="Goeker M."/>
        </authorList>
    </citation>
    <scope>NUCLEOTIDE SEQUENCE [LARGE SCALE GENOMIC DNA]</scope>
    <source>
        <strain evidence="5 6">DSM 100556</strain>
    </source>
</reference>
<evidence type="ECO:0000256" key="3">
    <source>
        <dbReference type="SAM" id="Phobius"/>
    </source>
</evidence>
<feature type="transmembrane region" description="Helical" evidence="3">
    <location>
        <begin position="566"/>
        <end position="584"/>
    </location>
</feature>
<dbReference type="InterPro" id="IPR010090">
    <property type="entry name" value="Phage_tape_meas"/>
</dbReference>
<keyword evidence="3" id="KW-0472">Membrane</keyword>
<feature type="coiled-coil region" evidence="2">
    <location>
        <begin position="83"/>
        <end position="141"/>
    </location>
</feature>
<feature type="transmembrane region" description="Helical" evidence="3">
    <location>
        <begin position="539"/>
        <end position="560"/>
    </location>
</feature>
<dbReference type="NCBIfam" id="TIGR01760">
    <property type="entry name" value="tape_meas_TP901"/>
    <property type="match status" value="1"/>
</dbReference>
<evidence type="ECO:0000256" key="1">
    <source>
        <dbReference type="ARBA" id="ARBA00022612"/>
    </source>
</evidence>
<protein>
    <submittedName>
        <fullName evidence="5">TP901 family phage tail tape measure protein</fullName>
    </submittedName>
</protein>
<dbReference type="InterPro" id="IPR016024">
    <property type="entry name" value="ARM-type_fold"/>
</dbReference>
<dbReference type="PANTHER" id="PTHR37813:SF1">
    <property type="entry name" value="FELS-2 PROPHAGE PROTEIN"/>
    <property type="match status" value="1"/>
</dbReference>
<dbReference type="Gene3D" id="1.20.120.20">
    <property type="entry name" value="Apolipoprotein"/>
    <property type="match status" value="2"/>
</dbReference>
<proteinExistence type="predicted"/>
<keyword evidence="2" id="KW-0175">Coiled coil</keyword>
<dbReference type="PANTHER" id="PTHR37813">
    <property type="entry name" value="FELS-2 PROPHAGE PROTEIN"/>
    <property type="match status" value="1"/>
</dbReference>
<dbReference type="SUPFAM" id="SSF48371">
    <property type="entry name" value="ARM repeat"/>
    <property type="match status" value="1"/>
</dbReference>
<keyword evidence="3" id="KW-0812">Transmembrane</keyword>